<evidence type="ECO:0000313" key="2">
    <source>
        <dbReference type="EMBL" id="AGC72175.1"/>
    </source>
</evidence>
<organism evidence="2">
    <name type="scientific">uncultured bacterium A1Q1_fos_962</name>
    <dbReference type="NCBI Taxonomy" id="1256592"/>
    <lineage>
        <taxon>Bacteria</taxon>
        <taxon>environmental samples</taxon>
    </lineage>
</organism>
<protein>
    <submittedName>
        <fullName evidence="2">Uncharacterized protein</fullName>
    </submittedName>
</protein>
<feature type="transmembrane region" description="Helical" evidence="1">
    <location>
        <begin position="6"/>
        <end position="23"/>
    </location>
</feature>
<keyword evidence="1" id="KW-1133">Transmembrane helix</keyword>
<reference evidence="2" key="1">
    <citation type="submission" date="2012-09" db="EMBL/GenBank/DDBJ databases">
        <title>Metagenomic Characterization of a Microbial Community in Wastewater Detects High Levels of Antibiotic Resistance.</title>
        <authorList>
            <person name="Abrams M."/>
            <person name="Caldwell A."/>
            <person name="Vandaei E."/>
            <person name="Lee W."/>
            <person name="Perrott J."/>
            <person name="Khan S.Y."/>
            <person name="Ta J."/>
            <person name="Romero D."/>
            <person name="Nguyen V."/>
            <person name="Pourmand N."/>
            <person name="Ouverney C.C."/>
        </authorList>
    </citation>
    <scope>NUCLEOTIDE SEQUENCE</scope>
</reference>
<evidence type="ECO:0000256" key="1">
    <source>
        <dbReference type="SAM" id="Phobius"/>
    </source>
</evidence>
<accession>L7W0X5</accession>
<keyword evidence="1" id="KW-0472">Membrane</keyword>
<dbReference type="AlphaFoldDB" id="L7W0X5"/>
<feature type="transmembrane region" description="Helical" evidence="1">
    <location>
        <begin position="30"/>
        <end position="47"/>
    </location>
</feature>
<proteinExistence type="predicted"/>
<sequence>MGRGLQWFGLAALPLGIFLELSGHLGRRSIADLLLIMVFGFAAFHLGRMLEGIGTTADSQR</sequence>
<keyword evidence="1" id="KW-0812">Transmembrane</keyword>
<dbReference type="EMBL" id="JX649894">
    <property type="protein sequence ID" value="AGC72175.1"/>
    <property type="molecule type" value="Genomic_DNA"/>
</dbReference>
<name>L7W0X5_9BACT</name>